<evidence type="ECO:0000313" key="2">
    <source>
        <dbReference type="Proteomes" id="UP000801492"/>
    </source>
</evidence>
<comment type="caution">
    <text evidence="1">The sequence shown here is derived from an EMBL/GenBank/DDBJ whole genome shotgun (WGS) entry which is preliminary data.</text>
</comment>
<dbReference type="OrthoDB" id="10066376at2759"/>
<protein>
    <submittedName>
        <fullName evidence="1">Uncharacterized protein</fullName>
    </submittedName>
</protein>
<reference evidence="1" key="1">
    <citation type="submission" date="2019-08" db="EMBL/GenBank/DDBJ databases">
        <title>The genome of the North American firefly Photinus pyralis.</title>
        <authorList>
            <consortium name="Photinus pyralis genome working group"/>
            <person name="Fallon T.R."/>
            <person name="Sander Lower S.E."/>
            <person name="Weng J.-K."/>
        </authorList>
    </citation>
    <scope>NUCLEOTIDE SEQUENCE</scope>
    <source>
        <strain evidence="1">TRF0915ILg1</strain>
        <tissue evidence="1">Whole body</tissue>
    </source>
</reference>
<organism evidence="1 2">
    <name type="scientific">Ignelater luminosus</name>
    <name type="common">Cucubano</name>
    <name type="synonym">Pyrophorus luminosus</name>
    <dbReference type="NCBI Taxonomy" id="2038154"/>
    <lineage>
        <taxon>Eukaryota</taxon>
        <taxon>Metazoa</taxon>
        <taxon>Ecdysozoa</taxon>
        <taxon>Arthropoda</taxon>
        <taxon>Hexapoda</taxon>
        <taxon>Insecta</taxon>
        <taxon>Pterygota</taxon>
        <taxon>Neoptera</taxon>
        <taxon>Endopterygota</taxon>
        <taxon>Coleoptera</taxon>
        <taxon>Polyphaga</taxon>
        <taxon>Elateriformia</taxon>
        <taxon>Elateroidea</taxon>
        <taxon>Elateridae</taxon>
        <taxon>Agrypninae</taxon>
        <taxon>Pyrophorini</taxon>
        <taxon>Ignelater</taxon>
    </lineage>
</organism>
<name>A0A8K0GF31_IGNLU</name>
<dbReference type="Proteomes" id="UP000801492">
    <property type="component" value="Unassembled WGS sequence"/>
</dbReference>
<evidence type="ECO:0000313" key="1">
    <source>
        <dbReference type="EMBL" id="KAF2895843.1"/>
    </source>
</evidence>
<gene>
    <name evidence="1" type="ORF">ILUMI_10332</name>
</gene>
<keyword evidence="2" id="KW-1185">Reference proteome</keyword>
<sequence>MRDYIIDNPPIQFENIEFPPDENVRRFSTTFAKWRKNSQKLVDIPAKFEQRSKICNEVKLRVKTSKYFTVLLDSTPDNGHDQQLTLILRIVDITDKAAARIENISLRLYI</sequence>
<dbReference type="EMBL" id="VTPC01005616">
    <property type="protein sequence ID" value="KAF2895843.1"/>
    <property type="molecule type" value="Genomic_DNA"/>
</dbReference>
<accession>A0A8K0GF31</accession>
<dbReference type="AlphaFoldDB" id="A0A8K0GF31"/>
<proteinExistence type="predicted"/>